<proteinExistence type="predicted"/>
<keyword evidence="4" id="KW-1185">Reference proteome</keyword>
<keyword evidence="2" id="KW-0812">Transmembrane</keyword>
<dbReference type="EMBL" id="BNCO01000006">
    <property type="protein sequence ID" value="GIL48930.1"/>
    <property type="molecule type" value="Genomic_DNA"/>
</dbReference>
<protein>
    <submittedName>
        <fullName evidence="3">Uncharacterized protein</fullName>
    </submittedName>
</protein>
<evidence type="ECO:0000313" key="3">
    <source>
        <dbReference type="EMBL" id="GIL48930.1"/>
    </source>
</evidence>
<feature type="non-terminal residue" evidence="3">
    <location>
        <position position="1"/>
    </location>
</feature>
<feature type="transmembrane region" description="Helical" evidence="2">
    <location>
        <begin position="311"/>
        <end position="335"/>
    </location>
</feature>
<comment type="caution">
    <text evidence="3">The sequence shown here is derived from an EMBL/GenBank/DDBJ whole genome shotgun (WGS) entry which is preliminary data.</text>
</comment>
<evidence type="ECO:0000313" key="4">
    <source>
        <dbReference type="Proteomes" id="UP000747399"/>
    </source>
</evidence>
<keyword evidence="2" id="KW-0472">Membrane</keyword>
<dbReference type="Proteomes" id="UP000747399">
    <property type="component" value="Unassembled WGS sequence"/>
</dbReference>
<name>A0A8J4EWY6_9CHLO</name>
<reference evidence="3" key="1">
    <citation type="journal article" date="2021" name="Proc. Natl. Acad. Sci. U.S.A.">
        <title>Three genomes in the algal genus Volvox reveal the fate of a haploid sex-determining region after a transition to homothallism.</title>
        <authorList>
            <person name="Yamamoto K."/>
            <person name="Hamaji T."/>
            <person name="Kawai-Toyooka H."/>
            <person name="Matsuzaki R."/>
            <person name="Takahashi F."/>
            <person name="Nishimura Y."/>
            <person name="Kawachi M."/>
            <person name="Noguchi H."/>
            <person name="Minakuchi Y."/>
            <person name="Umen J.G."/>
            <person name="Toyoda A."/>
            <person name="Nozaki H."/>
        </authorList>
    </citation>
    <scope>NUCLEOTIDE SEQUENCE</scope>
    <source>
        <strain evidence="3">NIES-3780</strain>
    </source>
</reference>
<sequence length="423" mass="44316">MESSGLALGLGRYGSPYHTRAALLWRSRNMRIIPPVPAWNKVPEESKRSLGGRRAVSLGAMRKPNPGMPPSGTVFTRYLHEMLRKDYAVGYLFLILLSKSTTAIWVTLEVLSHNQSNRASPYRPSKDRPSGPLLAKALEGLFVPRSFIQQVGGCVIPPRIGELADVLHLDNPNNGPASVMQPTLAKAGHINSPANGMEEDPAQRSFAPSVPLHELGESGGGISVGGDRANSGSEVFPSSSPHLRADGCNPGIPDPGSAGGGNDCFGNGSSSGGSGSGGSSGRGGGDSASSGDGGRGDGDPLPKGPSFQSQLWMAIALSFAVVIPPSLLAALLLMLSRPLAHLRQNPRPRLAHRVAPRKRRFVLPRHAAIQALDGESFLLLSPRSVAAALLFPPRGAGDAATDAVASSSSGCDNMFRRDILTMD</sequence>
<gene>
    <name evidence="3" type="ORF">Vafri_5420</name>
</gene>
<evidence type="ECO:0000256" key="1">
    <source>
        <dbReference type="SAM" id="MobiDB-lite"/>
    </source>
</evidence>
<feature type="region of interest" description="Disordered" evidence="1">
    <location>
        <begin position="210"/>
        <end position="304"/>
    </location>
</feature>
<evidence type="ECO:0000256" key="2">
    <source>
        <dbReference type="SAM" id="Phobius"/>
    </source>
</evidence>
<organism evidence="3 4">
    <name type="scientific">Volvox africanus</name>
    <dbReference type="NCBI Taxonomy" id="51714"/>
    <lineage>
        <taxon>Eukaryota</taxon>
        <taxon>Viridiplantae</taxon>
        <taxon>Chlorophyta</taxon>
        <taxon>core chlorophytes</taxon>
        <taxon>Chlorophyceae</taxon>
        <taxon>CS clade</taxon>
        <taxon>Chlamydomonadales</taxon>
        <taxon>Volvocaceae</taxon>
        <taxon>Volvox</taxon>
    </lineage>
</organism>
<feature type="compositionally biased region" description="Polar residues" evidence="1">
    <location>
        <begin position="230"/>
        <end position="241"/>
    </location>
</feature>
<dbReference type="AlphaFoldDB" id="A0A8J4EWY6"/>
<accession>A0A8J4EWY6</accession>
<feature type="compositionally biased region" description="Gly residues" evidence="1">
    <location>
        <begin position="257"/>
        <end position="286"/>
    </location>
</feature>
<keyword evidence="2" id="KW-1133">Transmembrane helix</keyword>